<organism evidence="2 3">
    <name type="scientific">Nocardia tengchongensis</name>
    <dbReference type="NCBI Taxonomy" id="2055889"/>
    <lineage>
        <taxon>Bacteria</taxon>
        <taxon>Bacillati</taxon>
        <taxon>Actinomycetota</taxon>
        <taxon>Actinomycetes</taxon>
        <taxon>Mycobacteriales</taxon>
        <taxon>Nocardiaceae</taxon>
        <taxon>Nocardia</taxon>
    </lineage>
</organism>
<sequence length="308" mass="33582">MLGPDNAWWLRLLTGLRHWVAARLARSMVLRSYRCTKARGLEADPSDLVRIPLDRLRIGTVIRQSGQNARHVAALSEVAAALPPIVVHRSSMTVIDGVHRVRAAQDSGSQWIDAVYFDGDDGQALLLAVRLNTAHGLPLSAADRKAAAEQALAYYPDWSNHRLAMAIGLSERAIAAIRRKSATTPGRETHPVAAVSVAPADFQHRYERTHALPVSRRPEPAPDRAYPTRALRNLCSDPALSRTESGRQLLALLALIPADPEAWADLADNLPPYHAALIADLAAQQARNWAALARSATRHTVTENHTAA</sequence>
<evidence type="ECO:0000259" key="1">
    <source>
        <dbReference type="SMART" id="SM00470"/>
    </source>
</evidence>
<evidence type="ECO:0000313" key="2">
    <source>
        <dbReference type="EMBL" id="QVI24065.1"/>
    </source>
</evidence>
<name>A0ABX8CVZ5_9NOCA</name>
<reference evidence="2 3" key="1">
    <citation type="submission" date="2021-04" db="EMBL/GenBank/DDBJ databases">
        <title>Nocardia tengchongensis.</title>
        <authorList>
            <person name="Zhuang k."/>
            <person name="Ran Y."/>
            <person name="Li W."/>
        </authorList>
    </citation>
    <scope>NUCLEOTIDE SEQUENCE [LARGE SCALE GENOMIC DNA]</scope>
    <source>
        <strain evidence="2 3">CFH S0057</strain>
    </source>
</reference>
<dbReference type="SUPFAM" id="SSF110849">
    <property type="entry name" value="ParB/Sulfiredoxin"/>
    <property type="match status" value="1"/>
</dbReference>
<proteinExistence type="predicted"/>
<evidence type="ECO:0000313" key="3">
    <source>
        <dbReference type="Proteomes" id="UP000683310"/>
    </source>
</evidence>
<dbReference type="EMBL" id="CP074371">
    <property type="protein sequence ID" value="QVI24065.1"/>
    <property type="molecule type" value="Genomic_DNA"/>
</dbReference>
<keyword evidence="3" id="KW-1185">Reference proteome</keyword>
<protein>
    <submittedName>
        <fullName evidence="2">ParB/RepB/Spo0J family partition protein</fullName>
    </submittedName>
</protein>
<dbReference type="Proteomes" id="UP000683310">
    <property type="component" value="Chromosome"/>
</dbReference>
<gene>
    <name evidence="2" type="ORF">KHQ06_15505</name>
</gene>
<dbReference type="SMART" id="SM00470">
    <property type="entry name" value="ParB"/>
    <property type="match status" value="1"/>
</dbReference>
<accession>A0ABX8CVZ5</accession>
<dbReference type="InterPro" id="IPR003115">
    <property type="entry name" value="ParB_N"/>
</dbReference>
<dbReference type="Gene3D" id="3.90.1530.10">
    <property type="entry name" value="Conserved hypothetical protein from pyrococcus furiosus pfu- 392566-001, ParB domain"/>
    <property type="match status" value="1"/>
</dbReference>
<feature type="domain" description="ParB-like N-terminal" evidence="1">
    <location>
        <begin position="49"/>
        <end position="133"/>
    </location>
</feature>
<dbReference type="InterPro" id="IPR036086">
    <property type="entry name" value="ParB/Sulfiredoxin_sf"/>
</dbReference>